<evidence type="ECO:0000313" key="3">
    <source>
        <dbReference type="EMBL" id="OAV95655.1"/>
    </source>
</evidence>
<evidence type="ECO:0000256" key="2">
    <source>
        <dbReference type="SAM" id="Phobius"/>
    </source>
</evidence>
<reference evidence="3" key="2">
    <citation type="submission" date="2016-05" db="EMBL/GenBank/DDBJ databases">
        <title>Comparative analysis highlights variable genome content of wheat rusts and divergence of the mating loci.</title>
        <authorList>
            <person name="Cuomo C.A."/>
            <person name="Bakkeren G."/>
            <person name="Szabo L."/>
            <person name="Khalil H."/>
            <person name="Joly D."/>
            <person name="Goldberg J."/>
            <person name="Young S."/>
            <person name="Zeng Q."/>
            <person name="Fellers J."/>
        </authorList>
    </citation>
    <scope>NUCLEOTIDE SEQUENCE [LARGE SCALE GENOMIC DNA]</scope>
    <source>
        <strain evidence="3">1-1 BBBD Race 1</strain>
    </source>
</reference>
<keyword evidence="2" id="KW-0812">Transmembrane</keyword>
<feature type="transmembrane region" description="Helical" evidence="2">
    <location>
        <begin position="246"/>
        <end position="267"/>
    </location>
</feature>
<feature type="transmembrane region" description="Helical" evidence="2">
    <location>
        <begin position="79"/>
        <end position="101"/>
    </location>
</feature>
<dbReference type="EnsemblFungi" id="PTTG_12143-t43_1">
    <property type="protein sequence ID" value="PTTG_12143-t43_1-p1"/>
    <property type="gene ID" value="PTTG_12143"/>
</dbReference>
<feature type="transmembrane region" description="Helical" evidence="2">
    <location>
        <begin position="113"/>
        <end position="136"/>
    </location>
</feature>
<keyword evidence="2" id="KW-1133">Transmembrane helix</keyword>
<organism evidence="3">
    <name type="scientific">Puccinia triticina (isolate 1-1 / race 1 (BBBD))</name>
    <name type="common">Brown leaf rust fungus</name>
    <dbReference type="NCBI Taxonomy" id="630390"/>
    <lineage>
        <taxon>Eukaryota</taxon>
        <taxon>Fungi</taxon>
        <taxon>Dikarya</taxon>
        <taxon>Basidiomycota</taxon>
        <taxon>Pucciniomycotina</taxon>
        <taxon>Pucciniomycetes</taxon>
        <taxon>Pucciniales</taxon>
        <taxon>Pucciniaceae</taxon>
        <taxon>Puccinia</taxon>
    </lineage>
</organism>
<feature type="transmembrane region" description="Helical" evidence="2">
    <location>
        <begin position="33"/>
        <end position="58"/>
    </location>
</feature>
<sequence length="485" mass="54808">MSSTLPTTPAEWEVFNQHIHSHFDSSISHRARVIIWIVTIIGPVPGILYLISAVKRCLTNGWWLVKIDERGYLYPHTRVVLAFWVVAFTLLNLAHSISLLLDCRSHLHPRTLIFHFASFAPLGCFGWTKGWSLFYAMPPSRYRLAQVNQKSGSCPLQSMRRPIPAYLFNPLIIIGHLLSAFGTLPWLIPAVKDSYSVMSAWDEYESSYARMVAPSSAPVIRFGSQIQALLALKQMKNSMESIRSNLKNACILILVIAITQLIILIWCSHRILGALYFQGKFLRKAASRHVDLEIQSVHTDTGWTGSPKPKKTEPKPTKIVSAPKSPSISGSVGSLSTRMSFMFHWKDLLPSLGKGTQVSARLWNSGPFQKTQEQMMVDGRKDMLAFYRKLRRYAINTFWHIFLAAVVKLSYITLCFLLTLGAFDHMSIMDFEVAIFNWVNITWNFGVGLILGIVSCIVVFTPTPTLPREPEVWEGETVHTEEVGK</sequence>
<keyword evidence="5" id="KW-1185">Reference proteome</keyword>
<reference evidence="4" key="4">
    <citation type="submission" date="2025-05" db="UniProtKB">
        <authorList>
            <consortium name="EnsemblFungi"/>
        </authorList>
    </citation>
    <scope>IDENTIFICATION</scope>
    <source>
        <strain evidence="4">isolate 1-1 / race 1 (BBBD)</strain>
    </source>
</reference>
<feature type="transmembrane region" description="Helical" evidence="2">
    <location>
        <begin position="166"/>
        <end position="188"/>
    </location>
</feature>
<feature type="region of interest" description="Disordered" evidence="1">
    <location>
        <begin position="300"/>
        <end position="325"/>
    </location>
</feature>
<evidence type="ECO:0000313" key="4">
    <source>
        <dbReference type="EnsemblFungi" id="PTTG_12143-t43_1-p1"/>
    </source>
</evidence>
<dbReference type="AlphaFoldDB" id="A0A180GSF0"/>
<evidence type="ECO:0000313" key="5">
    <source>
        <dbReference type="Proteomes" id="UP000005240"/>
    </source>
</evidence>
<accession>A0A180GSF0</accession>
<name>A0A180GSF0_PUCT1</name>
<feature type="transmembrane region" description="Helical" evidence="2">
    <location>
        <begin position="398"/>
        <end position="423"/>
    </location>
</feature>
<protein>
    <submittedName>
        <fullName evidence="3 4">Uncharacterized protein</fullName>
    </submittedName>
</protein>
<keyword evidence="2" id="KW-0472">Membrane</keyword>
<reference evidence="3" key="1">
    <citation type="submission" date="2009-11" db="EMBL/GenBank/DDBJ databases">
        <authorList>
            <consortium name="The Broad Institute Genome Sequencing Platform"/>
            <person name="Ward D."/>
            <person name="Feldgarden M."/>
            <person name="Earl A."/>
            <person name="Young S.K."/>
            <person name="Zeng Q."/>
            <person name="Koehrsen M."/>
            <person name="Alvarado L."/>
            <person name="Berlin A."/>
            <person name="Bochicchio J."/>
            <person name="Borenstein D."/>
            <person name="Chapman S.B."/>
            <person name="Chen Z."/>
            <person name="Engels R."/>
            <person name="Freedman E."/>
            <person name="Gellesch M."/>
            <person name="Goldberg J."/>
            <person name="Griggs A."/>
            <person name="Gujja S."/>
            <person name="Heilman E."/>
            <person name="Heiman D."/>
            <person name="Hepburn T."/>
            <person name="Howarth C."/>
            <person name="Jen D."/>
            <person name="Larson L."/>
            <person name="Lewis B."/>
            <person name="Mehta T."/>
            <person name="Park D."/>
            <person name="Pearson M."/>
            <person name="Roberts A."/>
            <person name="Saif S."/>
            <person name="Shea T."/>
            <person name="Shenoy N."/>
            <person name="Sisk P."/>
            <person name="Stolte C."/>
            <person name="Sykes S."/>
            <person name="Thomson T."/>
            <person name="Walk T."/>
            <person name="White J."/>
            <person name="Yandava C."/>
            <person name="Izard J."/>
            <person name="Baranova O.V."/>
            <person name="Blanton J.M."/>
            <person name="Tanner A.C."/>
            <person name="Dewhirst F.E."/>
            <person name="Haas B."/>
            <person name="Nusbaum C."/>
            <person name="Birren B."/>
        </authorList>
    </citation>
    <scope>NUCLEOTIDE SEQUENCE [LARGE SCALE GENOMIC DNA]</scope>
    <source>
        <strain evidence="3">1-1 BBBD Race 1</strain>
    </source>
</reference>
<evidence type="ECO:0000256" key="1">
    <source>
        <dbReference type="SAM" id="MobiDB-lite"/>
    </source>
</evidence>
<dbReference type="OrthoDB" id="2504055at2759"/>
<dbReference type="EMBL" id="ADAS02000027">
    <property type="protein sequence ID" value="OAV95655.1"/>
    <property type="molecule type" value="Genomic_DNA"/>
</dbReference>
<proteinExistence type="predicted"/>
<dbReference type="VEuPathDB" id="FungiDB:PTTG_12143"/>
<dbReference type="Proteomes" id="UP000005240">
    <property type="component" value="Unassembled WGS sequence"/>
</dbReference>
<feature type="transmembrane region" description="Helical" evidence="2">
    <location>
        <begin position="435"/>
        <end position="460"/>
    </location>
</feature>
<gene>
    <name evidence="3" type="ORF">PTTG_12143</name>
</gene>
<reference evidence="4 5" key="3">
    <citation type="journal article" date="2017" name="G3 (Bethesda)">
        <title>Comparative analysis highlights variable genome content of wheat rusts and divergence of the mating loci.</title>
        <authorList>
            <person name="Cuomo C.A."/>
            <person name="Bakkeren G."/>
            <person name="Khalil H.B."/>
            <person name="Panwar V."/>
            <person name="Joly D."/>
            <person name="Linning R."/>
            <person name="Sakthikumar S."/>
            <person name="Song X."/>
            <person name="Adiconis X."/>
            <person name="Fan L."/>
            <person name="Goldberg J.M."/>
            <person name="Levin J.Z."/>
            <person name="Young S."/>
            <person name="Zeng Q."/>
            <person name="Anikster Y."/>
            <person name="Bruce M."/>
            <person name="Wang M."/>
            <person name="Yin C."/>
            <person name="McCallum B."/>
            <person name="Szabo L.J."/>
            <person name="Hulbert S."/>
            <person name="Chen X."/>
            <person name="Fellers J.P."/>
        </authorList>
    </citation>
    <scope>NUCLEOTIDE SEQUENCE</scope>
    <source>
        <strain evidence="4">isolate 1-1 / race 1 (BBBD)</strain>
        <strain evidence="5">Isolate 1-1 / race 1 (BBBD)</strain>
    </source>
</reference>